<evidence type="ECO:0000313" key="1">
    <source>
        <dbReference type="EMBL" id="GIJ19965.1"/>
    </source>
</evidence>
<reference evidence="1 2" key="1">
    <citation type="submission" date="2021-01" db="EMBL/GenBank/DDBJ databases">
        <title>Whole genome shotgun sequence of Verrucosispora lutea NBRC 106530.</title>
        <authorList>
            <person name="Komaki H."/>
            <person name="Tamura T."/>
        </authorList>
    </citation>
    <scope>NUCLEOTIDE SEQUENCE [LARGE SCALE GENOMIC DNA]</scope>
    <source>
        <strain evidence="1 2">NBRC 106530</strain>
    </source>
</reference>
<dbReference type="EMBL" id="BOPB01000002">
    <property type="protein sequence ID" value="GIJ19965.1"/>
    <property type="molecule type" value="Genomic_DNA"/>
</dbReference>
<comment type="caution">
    <text evidence="1">The sequence shown here is derived from an EMBL/GenBank/DDBJ whole genome shotgun (WGS) entry which is preliminary data.</text>
</comment>
<keyword evidence="2" id="KW-1185">Reference proteome</keyword>
<name>A0ABQ4IPW9_9ACTN</name>
<dbReference type="Proteomes" id="UP000643165">
    <property type="component" value="Unassembled WGS sequence"/>
</dbReference>
<proteinExistence type="predicted"/>
<protein>
    <recommendedName>
        <fullName evidence="3">DNA repair protein</fullName>
    </recommendedName>
</protein>
<evidence type="ECO:0008006" key="3">
    <source>
        <dbReference type="Google" id="ProtNLM"/>
    </source>
</evidence>
<evidence type="ECO:0000313" key="2">
    <source>
        <dbReference type="Proteomes" id="UP000643165"/>
    </source>
</evidence>
<accession>A0ABQ4IPW9</accession>
<sequence>MDNFLWDGGGMPKHPQDRFQQDTEHAWGDLGRTGRFPAQAPYRDHRTRPGALSWRELNSLPVGAARHHRNPH</sequence>
<dbReference type="RefSeq" id="WP_239095655.1">
    <property type="nucleotide sequence ID" value="NZ_BOPB01000002.1"/>
</dbReference>
<gene>
    <name evidence="1" type="ORF">Vlu01_05890</name>
</gene>
<organism evidence="1 2">
    <name type="scientific">Micromonospora lutea</name>
    <dbReference type="NCBI Taxonomy" id="419825"/>
    <lineage>
        <taxon>Bacteria</taxon>
        <taxon>Bacillati</taxon>
        <taxon>Actinomycetota</taxon>
        <taxon>Actinomycetes</taxon>
        <taxon>Micromonosporales</taxon>
        <taxon>Micromonosporaceae</taxon>
        <taxon>Micromonospora</taxon>
    </lineage>
</organism>